<dbReference type="KEGG" id="clup:CLUP02_08903"/>
<proteinExistence type="predicted"/>
<dbReference type="GeneID" id="73342894"/>
<keyword evidence="3" id="KW-1185">Reference proteome</keyword>
<gene>
    <name evidence="2" type="ORF">CLUP02_08903</name>
</gene>
<organism evidence="2 3">
    <name type="scientific">Colletotrichum lupini</name>
    <dbReference type="NCBI Taxonomy" id="145971"/>
    <lineage>
        <taxon>Eukaryota</taxon>
        <taxon>Fungi</taxon>
        <taxon>Dikarya</taxon>
        <taxon>Ascomycota</taxon>
        <taxon>Pezizomycotina</taxon>
        <taxon>Sordariomycetes</taxon>
        <taxon>Hypocreomycetidae</taxon>
        <taxon>Glomerellales</taxon>
        <taxon>Glomerellaceae</taxon>
        <taxon>Colletotrichum</taxon>
        <taxon>Colletotrichum acutatum species complex</taxon>
    </lineage>
</organism>
<feature type="region of interest" description="Disordered" evidence="1">
    <location>
        <begin position="390"/>
        <end position="417"/>
    </location>
</feature>
<reference evidence="2" key="1">
    <citation type="journal article" date="2021" name="Mol. Plant Microbe Interact.">
        <title>Complete Genome Sequence of the Plant-Pathogenic Fungus Colletotrichum lupini.</title>
        <authorList>
            <person name="Baroncelli R."/>
            <person name="Pensec F."/>
            <person name="Da Lio D."/>
            <person name="Boufleur T."/>
            <person name="Vicente I."/>
            <person name="Sarrocco S."/>
            <person name="Picot A."/>
            <person name="Baraldi E."/>
            <person name="Sukno S."/>
            <person name="Thon M."/>
            <person name="Le Floch G."/>
        </authorList>
    </citation>
    <scope>NUCLEOTIDE SEQUENCE</scope>
    <source>
        <strain evidence="2">IMI 504893</strain>
    </source>
</reference>
<dbReference type="EMBL" id="CP019476">
    <property type="protein sequence ID" value="UQC83408.1"/>
    <property type="molecule type" value="Genomic_DNA"/>
</dbReference>
<evidence type="ECO:0000313" key="3">
    <source>
        <dbReference type="Proteomes" id="UP000830671"/>
    </source>
</evidence>
<accession>A0A9Q8WH26</accession>
<evidence type="ECO:0000256" key="1">
    <source>
        <dbReference type="SAM" id="MobiDB-lite"/>
    </source>
</evidence>
<evidence type="ECO:0000313" key="2">
    <source>
        <dbReference type="EMBL" id="UQC83408.1"/>
    </source>
</evidence>
<dbReference type="RefSeq" id="XP_049145027.1">
    <property type="nucleotide sequence ID" value="XM_049287884.1"/>
</dbReference>
<protein>
    <submittedName>
        <fullName evidence="2">Uncharacterized protein</fullName>
    </submittedName>
</protein>
<dbReference type="AlphaFoldDB" id="A0A9Q8WH26"/>
<sequence length="1109" mass="123808">MPLPPLTHTLSHIDSCIPKLHFTHLSCVYSSVAFCSLLVLWPRPQTAQSSTAYLCFCSHPAQKPEMMPELSIATNQTKRHCDLVHSSHPLMPSNLGVCLSVWLSAPVPELLELGALPKFAIPSRPASNLLHDYFGSGIFRRQVAAHVVTSFLIGQILAQPLWFLASCTAEWLLLPSPKPARQEQTEVHAGKEGGKESSLTIKPPLRHAIAINPHPVPWTSKSADIDALFQRPTHAFLFRPSTPAPAIAPPLFGYCNYSQATNPDLQDEIETQTFDNPCNLGMKHAVSFVEPTRPPAHATIFEESTDNSCCLAQSLATRQPSFDPEEYLEGREIAARGIGASKPANRNAPNYLSHSQKSPTRDTDTRTHHTKASAPISACMNTAAWLTKSKQHSKGVSPYHREHSSTEMPADGTSCRGRQPELHQVSIQERWASGRVVLGSSESSLDSDLIHTQSPNPSGSVVFASLEHDKLSLRKGSSSNLVVPQAPRYRSAPPQIPPPTPLQVQSFVPELQRSKETLDGTLTDHGMPVARLRRFLFSEAISQPLYLVYIFVSRLISYSDTGAPTWFWTLTKHGRLGDNGTDRIRWIQPHYHQHPSHFTYPLPILDPQTKPHSSIILQLDIAILSLLSRPEGAVCASCLSTAYVMPRNIPGENPDTLFRPSRPWMLYTLLEVPGPRQEGSIRAKCQYQEGKEHRTGSTLSWAAAAAHSPGGLGFFSSIHRLHVPARLARRTALVVLYWAEMETAGRAGDRPPYFLKYLARLVKQYSGRTPKMAGLMICSLKYLTTSPHQRIFKAMNLLEVGGREWHQLQAAGKPAALLVLPCHTPPSQPAPLRPAADLHWRAVLNLSSIAVLDAGQRTQIVVRRQGSVDEGEIKRGEEHTAGAHWTNSHRCLSEISFARGAYSESRTIAWRSVLQARTEFYDIRTHDRIPCNRFVVLRRTVDVPREAKDLRAPCEEAHVLFSQFRRVLMLSIRLKPRQKKPKKQRDALLCGTAREPEDLAAMWRLEDLHTLLLLRENDDANGELDYSSSLEPFGKTRFDIAPDHEDFSLMVRIRSRTTHHTGFQIHKVRHTKGVTETKFGCLLKRIGWPRPTKGLERSKAEGFEKIAAF</sequence>
<dbReference type="Proteomes" id="UP000830671">
    <property type="component" value="Chromosome 4"/>
</dbReference>
<feature type="compositionally biased region" description="Polar residues" evidence="1">
    <location>
        <begin position="347"/>
        <end position="358"/>
    </location>
</feature>
<name>A0A9Q8WH26_9PEZI</name>
<feature type="region of interest" description="Disordered" evidence="1">
    <location>
        <begin position="338"/>
        <end position="374"/>
    </location>
</feature>